<dbReference type="InterPro" id="IPR050330">
    <property type="entry name" value="Bact_OuterMem_StrucFunc"/>
</dbReference>
<dbReference type="SUPFAM" id="SSF103088">
    <property type="entry name" value="OmpA-like"/>
    <property type="match status" value="1"/>
</dbReference>
<gene>
    <name evidence="4" type="ORF">U5817_24835</name>
</gene>
<feature type="compositionally biased region" description="Basic and acidic residues" evidence="2">
    <location>
        <begin position="78"/>
        <end position="102"/>
    </location>
</feature>
<keyword evidence="1" id="KW-0472">Membrane</keyword>
<evidence type="ECO:0000259" key="3">
    <source>
        <dbReference type="PROSITE" id="PS51123"/>
    </source>
</evidence>
<dbReference type="Pfam" id="PF13699">
    <property type="entry name" value="eCIS_core"/>
    <property type="match status" value="1"/>
</dbReference>
<dbReference type="Pfam" id="PF00691">
    <property type="entry name" value="OmpA"/>
    <property type="match status" value="1"/>
</dbReference>
<feature type="region of interest" description="Disordered" evidence="2">
    <location>
        <begin position="1"/>
        <end position="181"/>
    </location>
</feature>
<evidence type="ECO:0000256" key="1">
    <source>
        <dbReference type="PROSITE-ProRule" id="PRU00473"/>
    </source>
</evidence>
<dbReference type="RefSeq" id="WP_407279213.1">
    <property type="nucleotide sequence ID" value="NZ_CP141259.1"/>
</dbReference>
<evidence type="ECO:0000313" key="5">
    <source>
        <dbReference type="Proteomes" id="UP001626593"/>
    </source>
</evidence>
<protein>
    <submittedName>
        <fullName evidence="4">DUF4157 domain-containing protein</fullName>
    </submittedName>
</protein>
<dbReference type="CDD" id="cd07185">
    <property type="entry name" value="OmpA_C-like"/>
    <property type="match status" value="1"/>
</dbReference>
<dbReference type="PANTHER" id="PTHR30329">
    <property type="entry name" value="STATOR ELEMENT OF FLAGELLAR MOTOR COMPLEX"/>
    <property type="match status" value="1"/>
</dbReference>
<name>A0ABZ1AKJ4_AROEV</name>
<dbReference type="InterPro" id="IPR025295">
    <property type="entry name" value="eCIS_core_dom"/>
</dbReference>
<dbReference type="EMBL" id="CP141259">
    <property type="protein sequence ID" value="WRL46383.1"/>
    <property type="molecule type" value="Genomic_DNA"/>
</dbReference>
<dbReference type="InterPro" id="IPR036737">
    <property type="entry name" value="OmpA-like_sf"/>
</dbReference>
<sequence length="802" mass="82742">MSSLAAGLRRKTAPEKQAPSATPAAKPAGQKEADGKPAADQTASGGTPSPAAANEGGTSKEKRPGTPGYLQAKLAVSHPDDPAEKEADQVAGEVRRALRTPKDGTGATCPACSGAAPRGSLEPAITPPKKEVLAPRLMRAAATGEEEKTATATAGGAEKATSAPGTEKSADTPKTAAGSADALAGQTAAGSADALAGQTAAGSADALAGQTAPAETEQRVAARQGQGTPLDPELRAKLEAQLGRDLSAVRIHTDAEADAMCAEMHARAFTVGNDVYFSAGSYAPESDAGLELLAHELTHVGQQAAAGGPQSAAPKLQRDFWDDLFGGGSAPADPMAACNKELEDAEKWAKAGPYPAAPQTMVGAAGRGGFDAQYKPDATEGEGMLDIKQGVAIQFEDLLTTAGGVATPNPLLGGTPELTALATRINGIPDAGQRATALAAYQWNNAEEQPWIDKLKPLIEGGWSGKHSFFLNKPRWNWLGAEVKVTLDVGKRAQAASDHMFTRVYKMPSGEDLTSFGTVDSTNPGTAANARDQTMKLSATGLEPNFYDTLRESVEFAHDSSVLDGTAQTTLTNFIAKYNGAVANAAHQEIRVDIIGHTSGSGTASHNQTLSESRANAVRDFLTNNGFANVPTRVHVAARGAAEADPLDKNRPKDRRVDLLVDGGQRQIGALHEWGHALGLVDEYTTAGTNIGDPTGHDAMVKAMTDASGAHLPGAIREHNGGIMSGGNEIRPQHYATFHNALTTVTAQSPWSLGLHKPKWQVAMECGAPSPKGDWPTPTPTQPAPGTPPGAVPGSDNGSAVA</sequence>
<evidence type="ECO:0000256" key="2">
    <source>
        <dbReference type="SAM" id="MobiDB-lite"/>
    </source>
</evidence>
<feature type="domain" description="OmpA-like" evidence="3">
    <location>
        <begin position="543"/>
        <end position="665"/>
    </location>
</feature>
<dbReference type="Gene3D" id="3.30.1330.60">
    <property type="entry name" value="OmpA-like domain"/>
    <property type="match status" value="1"/>
</dbReference>
<dbReference type="InterPro" id="IPR006665">
    <property type="entry name" value="OmpA-like"/>
</dbReference>
<reference evidence="4 5" key="1">
    <citation type="submission" date="2023-12" db="EMBL/GenBank/DDBJ databases">
        <title>A. evansii MAY27, complete genome.</title>
        <authorList>
            <person name="Wang Y."/>
        </authorList>
    </citation>
    <scope>NUCLEOTIDE SEQUENCE [LARGE SCALE GENOMIC DNA]</scope>
    <source>
        <strain evidence="4 5">MAY27</strain>
    </source>
</reference>
<accession>A0ABZ1AKJ4</accession>
<dbReference type="Proteomes" id="UP001626593">
    <property type="component" value="Chromosome"/>
</dbReference>
<keyword evidence="5" id="KW-1185">Reference proteome</keyword>
<feature type="region of interest" description="Disordered" evidence="2">
    <location>
        <begin position="766"/>
        <end position="802"/>
    </location>
</feature>
<feature type="region of interest" description="Disordered" evidence="2">
    <location>
        <begin position="206"/>
        <end position="232"/>
    </location>
</feature>
<feature type="compositionally biased region" description="Pro residues" evidence="2">
    <location>
        <begin position="777"/>
        <end position="791"/>
    </location>
</feature>
<dbReference type="PROSITE" id="PS51123">
    <property type="entry name" value="OMPA_2"/>
    <property type="match status" value="1"/>
</dbReference>
<evidence type="ECO:0000313" key="4">
    <source>
        <dbReference type="EMBL" id="WRL46383.1"/>
    </source>
</evidence>
<proteinExistence type="predicted"/>
<dbReference type="PANTHER" id="PTHR30329:SF21">
    <property type="entry name" value="LIPOPROTEIN YIAD-RELATED"/>
    <property type="match status" value="1"/>
</dbReference>
<feature type="compositionally biased region" description="Low complexity" evidence="2">
    <location>
        <begin position="150"/>
        <end position="161"/>
    </location>
</feature>
<organism evidence="4 5">
    <name type="scientific">Aromatoleum evansii</name>
    <name type="common">Azoarcus evansii</name>
    <dbReference type="NCBI Taxonomy" id="59406"/>
    <lineage>
        <taxon>Bacteria</taxon>
        <taxon>Pseudomonadati</taxon>
        <taxon>Pseudomonadota</taxon>
        <taxon>Betaproteobacteria</taxon>
        <taxon>Rhodocyclales</taxon>
        <taxon>Rhodocyclaceae</taxon>
        <taxon>Aromatoleum</taxon>
    </lineage>
</organism>